<dbReference type="SMART" id="SM00388">
    <property type="entry name" value="HisKA"/>
    <property type="match status" value="1"/>
</dbReference>
<dbReference type="FunFam" id="3.30.565.10:FF:000006">
    <property type="entry name" value="Sensor histidine kinase WalK"/>
    <property type="match status" value="1"/>
</dbReference>
<organism evidence="9 10">
    <name type="scientific">Microscilla marina ATCC 23134</name>
    <dbReference type="NCBI Taxonomy" id="313606"/>
    <lineage>
        <taxon>Bacteria</taxon>
        <taxon>Pseudomonadati</taxon>
        <taxon>Bacteroidota</taxon>
        <taxon>Cytophagia</taxon>
        <taxon>Cytophagales</taxon>
        <taxon>Microscillaceae</taxon>
        <taxon>Microscilla</taxon>
    </lineage>
</organism>
<feature type="domain" description="Histidine kinase" evidence="7">
    <location>
        <begin position="160"/>
        <end position="376"/>
    </location>
</feature>
<keyword evidence="10" id="KW-1185">Reference proteome</keyword>
<evidence type="ECO:0000313" key="10">
    <source>
        <dbReference type="Proteomes" id="UP000004095"/>
    </source>
</evidence>
<comment type="catalytic activity">
    <reaction evidence="1">
        <text>ATP + protein L-histidine = ADP + protein N-phospho-L-histidine.</text>
        <dbReference type="EC" id="2.7.13.3"/>
    </reaction>
</comment>
<gene>
    <name evidence="9" type="ORF">M23134_06734</name>
</gene>
<dbReference type="SMART" id="SM00387">
    <property type="entry name" value="HATPase_c"/>
    <property type="match status" value="1"/>
</dbReference>
<dbReference type="SUPFAM" id="SSF47384">
    <property type="entry name" value="Homodimeric domain of signal transducing histidine kinase"/>
    <property type="match status" value="1"/>
</dbReference>
<dbReference type="RefSeq" id="WP_002704050.1">
    <property type="nucleotide sequence ID" value="NZ_AAWS01000060.1"/>
</dbReference>
<dbReference type="SUPFAM" id="SSF55874">
    <property type="entry name" value="ATPase domain of HSP90 chaperone/DNA topoisomerase II/histidine kinase"/>
    <property type="match status" value="1"/>
</dbReference>
<proteinExistence type="predicted"/>
<dbReference type="OrthoDB" id="9766459at2"/>
<dbReference type="PROSITE" id="PS50109">
    <property type="entry name" value="HIS_KIN"/>
    <property type="match status" value="1"/>
</dbReference>
<dbReference type="GO" id="GO:0000155">
    <property type="term" value="F:phosphorelay sensor kinase activity"/>
    <property type="evidence" value="ECO:0007669"/>
    <property type="project" value="InterPro"/>
</dbReference>
<feature type="domain" description="Response regulatory" evidence="8">
    <location>
        <begin position="5"/>
        <end position="124"/>
    </location>
</feature>
<dbReference type="InterPro" id="IPR001789">
    <property type="entry name" value="Sig_transdc_resp-reg_receiver"/>
</dbReference>
<evidence type="ECO:0000256" key="1">
    <source>
        <dbReference type="ARBA" id="ARBA00000085"/>
    </source>
</evidence>
<sequence>MKTYRILVADDQPGNLDTIIRYLEESSGIYSILNATNGKIACKVAEKKQPDLIIMDWEMPVMSGIEAIRYLKAQDVTKDIPIIMATGVMLSPAHLKVALDAGAIDYIRKPIERTELLARVNSILKLADSYKMIKEQNENIQSTNKRLLELNYEKDQLIHVVAHDLKVPLSHMSSLVHIIDPNADNLTEKQAAFLQMIGQSSDRLIKLINKILDIEAIESKKAKLHMEPVDIRLLLRQVSEEFTHVAIRKNIEIISQIGEGIVWADKTHLTQILENLLSNAVKFSPKNSQVQVHCVAAEGNIRVEVQDQGKGVLPEEMSQLFIKYQKLSTRPTAGEKSTGLGLSIVKQYVEAMQGRVWCESTPKKGAKFIVEFAQHNPAVQSNT</sequence>
<dbReference type="Gene3D" id="3.40.50.2300">
    <property type="match status" value="1"/>
</dbReference>
<dbReference type="Proteomes" id="UP000004095">
    <property type="component" value="Unassembled WGS sequence"/>
</dbReference>
<evidence type="ECO:0000313" key="9">
    <source>
        <dbReference type="EMBL" id="EAY24842.1"/>
    </source>
</evidence>
<dbReference type="Pfam" id="PF00072">
    <property type="entry name" value="Response_reg"/>
    <property type="match status" value="1"/>
</dbReference>
<keyword evidence="5 9" id="KW-0418">Kinase</keyword>
<evidence type="ECO:0000256" key="3">
    <source>
        <dbReference type="ARBA" id="ARBA00022553"/>
    </source>
</evidence>
<evidence type="ECO:0000259" key="7">
    <source>
        <dbReference type="PROSITE" id="PS50109"/>
    </source>
</evidence>
<evidence type="ECO:0000256" key="6">
    <source>
        <dbReference type="PROSITE-ProRule" id="PRU00169"/>
    </source>
</evidence>
<comment type="caution">
    <text evidence="9">The sequence shown here is derived from an EMBL/GenBank/DDBJ whole genome shotgun (WGS) entry which is preliminary data.</text>
</comment>
<keyword evidence="4" id="KW-0808">Transferase</keyword>
<dbReference type="Gene3D" id="3.30.565.10">
    <property type="entry name" value="Histidine kinase-like ATPase, C-terminal domain"/>
    <property type="match status" value="1"/>
</dbReference>
<dbReference type="InterPro" id="IPR004358">
    <property type="entry name" value="Sig_transdc_His_kin-like_C"/>
</dbReference>
<evidence type="ECO:0000256" key="4">
    <source>
        <dbReference type="ARBA" id="ARBA00022679"/>
    </source>
</evidence>
<evidence type="ECO:0000256" key="2">
    <source>
        <dbReference type="ARBA" id="ARBA00012438"/>
    </source>
</evidence>
<reference evidence="9 10" key="1">
    <citation type="submission" date="2007-01" db="EMBL/GenBank/DDBJ databases">
        <authorList>
            <person name="Haygood M."/>
            <person name="Podell S."/>
            <person name="Anderson C."/>
            <person name="Hopkinson B."/>
            <person name="Roe K."/>
            <person name="Barbeau K."/>
            <person name="Gaasterland T."/>
            <person name="Ferriera S."/>
            <person name="Johnson J."/>
            <person name="Kravitz S."/>
            <person name="Beeson K."/>
            <person name="Sutton G."/>
            <person name="Rogers Y.-H."/>
            <person name="Friedman R."/>
            <person name="Frazier M."/>
            <person name="Venter J.C."/>
        </authorList>
    </citation>
    <scope>NUCLEOTIDE SEQUENCE [LARGE SCALE GENOMIC DNA]</scope>
    <source>
        <strain evidence="9 10">ATCC 23134</strain>
    </source>
</reference>
<dbReference type="InterPro" id="IPR036097">
    <property type="entry name" value="HisK_dim/P_sf"/>
</dbReference>
<evidence type="ECO:0000256" key="5">
    <source>
        <dbReference type="ARBA" id="ARBA00022777"/>
    </source>
</evidence>
<name>A1ZXR4_MICM2</name>
<dbReference type="EMBL" id="AAWS01000060">
    <property type="protein sequence ID" value="EAY24842.1"/>
    <property type="molecule type" value="Genomic_DNA"/>
</dbReference>
<dbReference type="InterPro" id="IPR011006">
    <property type="entry name" value="CheY-like_superfamily"/>
</dbReference>
<feature type="modified residue" description="4-aspartylphosphate" evidence="6">
    <location>
        <position position="56"/>
    </location>
</feature>
<dbReference type="PROSITE" id="PS50110">
    <property type="entry name" value="RESPONSE_REGULATORY"/>
    <property type="match status" value="1"/>
</dbReference>
<dbReference type="SUPFAM" id="SSF52172">
    <property type="entry name" value="CheY-like"/>
    <property type="match status" value="1"/>
</dbReference>
<dbReference type="InterPro" id="IPR036890">
    <property type="entry name" value="HATPase_C_sf"/>
</dbReference>
<dbReference type="SMART" id="SM00448">
    <property type="entry name" value="REC"/>
    <property type="match status" value="1"/>
</dbReference>
<dbReference type="InterPro" id="IPR005467">
    <property type="entry name" value="His_kinase_dom"/>
</dbReference>
<accession>A1ZXR4</accession>
<dbReference type="eggNOG" id="COG2205">
    <property type="taxonomic scope" value="Bacteria"/>
</dbReference>
<dbReference type="eggNOG" id="COG3706">
    <property type="taxonomic scope" value="Bacteria"/>
</dbReference>
<protein>
    <recommendedName>
        <fullName evidence="2">histidine kinase</fullName>
        <ecNumber evidence="2">2.7.13.3</ecNumber>
    </recommendedName>
</protein>
<dbReference type="AlphaFoldDB" id="A1ZXR4"/>
<dbReference type="Pfam" id="PF02518">
    <property type="entry name" value="HATPase_c"/>
    <property type="match status" value="1"/>
</dbReference>
<dbReference type="PANTHER" id="PTHR43547:SF2">
    <property type="entry name" value="HYBRID SIGNAL TRANSDUCTION HISTIDINE KINASE C"/>
    <property type="match status" value="1"/>
</dbReference>
<evidence type="ECO:0000259" key="8">
    <source>
        <dbReference type="PROSITE" id="PS50110"/>
    </source>
</evidence>
<dbReference type="Gene3D" id="1.10.287.130">
    <property type="match status" value="1"/>
</dbReference>
<dbReference type="PRINTS" id="PR00344">
    <property type="entry name" value="BCTRLSENSOR"/>
</dbReference>
<dbReference type="EC" id="2.7.13.3" evidence="2"/>
<dbReference type="CDD" id="cd00082">
    <property type="entry name" value="HisKA"/>
    <property type="match status" value="1"/>
</dbReference>
<dbReference type="PANTHER" id="PTHR43547">
    <property type="entry name" value="TWO-COMPONENT HISTIDINE KINASE"/>
    <property type="match status" value="1"/>
</dbReference>
<keyword evidence="3 6" id="KW-0597">Phosphoprotein</keyword>
<dbReference type="InterPro" id="IPR003661">
    <property type="entry name" value="HisK_dim/P_dom"/>
</dbReference>
<dbReference type="Pfam" id="PF00512">
    <property type="entry name" value="HisKA"/>
    <property type="match status" value="1"/>
</dbReference>
<dbReference type="InterPro" id="IPR003594">
    <property type="entry name" value="HATPase_dom"/>
</dbReference>